<name>A0A1G8JX87_9BACI</name>
<dbReference type="Proteomes" id="UP000198853">
    <property type="component" value="Unassembled WGS sequence"/>
</dbReference>
<evidence type="ECO:0000313" key="1">
    <source>
        <dbReference type="EMBL" id="SDI35755.1"/>
    </source>
</evidence>
<evidence type="ECO:0000313" key="2">
    <source>
        <dbReference type="Proteomes" id="UP000198853"/>
    </source>
</evidence>
<accession>A0A1G8JX87</accession>
<protein>
    <recommendedName>
        <fullName evidence="3">Transposase IS116/IS110/IS902 family protein</fullName>
    </recommendedName>
</protein>
<sequence length="201" mass="22685">MPPLAIRQLRDLMRYRFKLTNFTSSEKNRFQNSLTVSNIQLGNVVSDTFGKSSMNIIGKLLEDPTDTNFDIEPLIHGSMDHKIPELKLAIFSFITPEQSGKLAVIKKHYENLNARKSDLEELVRSLAKPYTEEINLILTVLSFKNIFLAIAVVSEIGIDMDVFPTAKHLCSWSGLTRQITKVPARKSQSECREQGAISSPF</sequence>
<organism evidence="1 2">
    <name type="scientific">Natribacillus halophilus</name>
    <dbReference type="NCBI Taxonomy" id="549003"/>
    <lineage>
        <taxon>Bacteria</taxon>
        <taxon>Bacillati</taxon>
        <taxon>Bacillota</taxon>
        <taxon>Bacilli</taxon>
        <taxon>Bacillales</taxon>
        <taxon>Bacillaceae</taxon>
        <taxon>Natribacillus</taxon>
    </lineage>
</organism>
<dbReference type="AlphaFoldDB" id="A0A1G8JX87"/>
<dbReference type="EMBL" id="FNEN01000001">
    <property type="protein sequence ID" value="SDI35755.1"/>
    <property type="molecule type" value="Genomic_DNA"/>
</dbReference>
<keyword evidence="2" id="KW-1185">Reference proteome</keyword>
<gene>
    <name evidence="1" type="ORF">SAMN04488123_101440</name>
</gene>
<evidence type="ECO:0008006" key="3">
    <source>
        <dbReference type="Google" id="ProtNLM"/>
    </source>
</evidence>
<reference evidence="1 2" key="1">
    <citation type="submission" date="2016-10" db="EMBL/GenBank/DDBJ databases">
        <authorList>
            <person name="de Groot N.N."/>
        </authorList>
    </citation>
    <scope>NUCLEOTIDE SEQUENCE [LARGE SCALE GENOMIC DNA]</scope>
    <source>
        <strain evidence="1 2">DSM 21771</strain>
    </source>
</reference>
<proteinExistence type="predicted"/>